<evidence type="ECO:0000256" key="1">
    <source>
        <dbReference type="SAM" id="MobiDB-lite"/>
    </source>
</evidence>
<proteinExistence type="predicted"/>
<accession>A0A4P9WJA3</accession>
<evidence type="ECO:0000313" key="3">
    <source>
        <dbReference type="Proteomes" id="UP000269721"/>
    </source>
</evidence>
<feature type="compositionally biased region" description="Acidic residues" evidence="1">
    <location>
        <begin position="50"/>
        <end position="64"/>
    </location>
</feature>
<reference evidence="3" key="1">
    <citation type="journal article" date="2018" name="Nat. Microbiol.">
        <title>Leveraging single-cell genomics to expand the fungal tree of life.</title>
        <authorList>
            <person name="Ahrendt S.R."/>
            <person name="Quandt C.A."/>
            <person name="Ciobanu D."/>
            <person name="Clum A."/>
            <person name="Salamov A."/>
            <person name="Andreopoulos B."/>
            <person name="Cheng J.F."/>
            <person name="Woyke T."/>
            <person name="Pelin A."/>
            <person name="Henrissat B."/>
            <person name="Reynolds N.K."/>
            <person name="Benny G.L."/>
            <person name="Smith M.E."/>
            <person name="James T.Y."/>
            <person name="Grigoriev I.V."/>
        </authorList>
    </citation>
    <scope>NUCLEOTIDE SEQUENCE [LARGE SCALE GENOMIC DNA]</scope>
</reference>
<evidence type="ECO:0000313" key="2">
    <source>
        <dbReference type="EMBL" id="RKO92442.1"/>
    </source>
</evidence>
<feature type="region of interest" description="Disordered" evidence="1">
    <location>
        <begin position="141"/>
        <end position="165"/>
    </location>
</feature>
<feature type="region of interest" description="Disordered" evidence="1">
    <location>
        <begin position="50"/>
        <end position="90"/>
    </location>
</feature>
<feature type="compositionally biased region" description="Basic and acidic residues" evidence="1">
    <location>
        <begin position="65"/>
        <end position="90"/>
    </location>
</feature>
<feature type="compositionally biased region" description="Acidic residues" evidence="1">
    <location>
        <begin position="146"/>
        <end position="155"/>
    </location>
</feature>
<gene>
    <name evidence="2" type="ORF">BDK51DRAFT_41154</name>
</gene>
<dbReference type="AlphaFoldDB" id="A0A4P9WJA3"/>
<protein>
    <submittedName>
        <fullName evidence="2">Uncharacterized protein</fullName>
    </submittedName>
</protein>
<keyword evidence="3" id="KW-1185">Reference proteome</keyword>
<dbReference type="EMBL" id="KZ994634">
    <property type="protein sequence ID" value="RKO92442.1"/>
    <property type="molecule type" value="Genomic_DNA"/>
</dbReference>
<sequence>MAAKLGAICPWYSLMDLLLGGQANVILLYHMDSSAAKAHKVPADGEDVFTSEEEADHDGGEEEHDEQHDSVREKEYQINDKEYEDEGRGMDDEMYIRVGFGDATLKCNPDFVPNSERPGHTGTFSNYFLTLEFHGYCNKVEKSGNEEEEEDENDDVNNTRGGVGC</sequence>
<name>A0A4P9WJA3_9FUNG</name>
<organism evidence="2 3">
    <name type="scientific">Blyttiomyces helicus</name>
    <dbReference type="NCBI Taxonomy" id="388810"/>
    <lineage>
        <taxon>Eukaryota</taxon>
        <taxon>Fungi</taxon>
        <taxon>Fungi incertae sedis</taxon>
        <taxon>Chytridiomycota</taxon>
        <taxon>Chytridiomycota incertae sedis</taxon>
        <taxon>Chytridiomycetes</taxon>
        <taxon>Chytridiomycetes incertae sedis</taxon>
        <taxon>Blyttiomyces</taxon>
    </lineage>
</organism>
<dbReference type="Proteomes" id="UP000269721">
    <property type="component" value="Unassembled WGS sequence"/>
</dbReference>